<dbReference type="PROSITE" id="PS00678">
    <property type="entry name" value="WD_REPEATS_1"/>
    <property type="match status" value="2"/>
</dbReference>
<dbReference type="InterPro" id="IPR036322">
    <property type="entry name" value="WD40_repeat_dom_sf"/>
</dbReference>
<evidence type="ECO:0000256" key="2">
    <source>
        <dbReference type="ARBA" id="ARBA00022737"/>
    </source>
</evidence>
<evidence type="ECO:0000313" key="5">
    <source>
        <dbReference type="EMBL" id="PTQ35846.1"/>
    </source>
</evidence>
<gene>
    <name evidence="5" type="ORF">MARPO_0068s0060</name>
</gene>
<feature type="compositionally biased region" description="Basic and acidic residues" evidence="4">
    <location>
        <begin position="1"/>
        <end position="17"/>
    </location>
</feature>
<feature type="repeat" description="WD" evidence="3">
    <location>
        <begin position="454"/>
        <end position="495"/>
    </location>
</feature>
<dbReference type="SUPFAM" id="SSF117289">
    <property type="entry name" value="Nucleoporin domain"/>
    <property type="match status" value="1"/>
</dbReference>
<dbReference type="InterPro" id="IPR001680">
    <property type="entry name" value="WD40_rpt"/>
</dbReference>
<dbReference type="InterPro" id="IPR019775">
    <property type="entry name" value="WD40_repeat_CS"/>
</dbReference>
<accession>A0A2R6WPR9</accession>
<name>A0A2R6WPR9_MARPO</name>
<dbReference type="PROSITE" id="PS50294">
    <property type="entry name" value="WD_REPEATS_REGION"/>
    <property type="match status" value="2"/>
</dbReference>
<reference evidence="6" key="1">
    <citation type="journal article" date="2017" name="Cell">
        <title>Insights into land plant evolution garnered from the Marchantia polymorpha genome.</title>
        <authorList>
            <person name="Bowman J.L."/>
            <person name="Kohchi T."/>
            <person name="Yamato K.T."/>
            <person name="Jenkins J."/>
            <person name="Shu S."/>
            <person name="Ishizaki K."/>
            <person name="Yamaoka S."/>
            <person name="Nishihama R."/>
            <person name="Nakamura Y."/>
            <person name="Berger F."/>
            <person name="Adam C."/>
            <person name="Aki S.S."/>
            <person name="Althoff F."/>
            <person name="Araki T."/>
            <person name="Arteaga-Vazquez M.A."/>
            <person name="Balasubrmanian S."/>
            <person name="Barry K."/>
            <person name="Bauer D."/>
            <person name="Boehm C.R."/>
            <person name="Briginshaw L."/>
            <person name="Caballero-Perez J."/>
            <person name="Catarino B."/>
            <person name="Chen F."/>
            <person name="Chiyoda S."/>
            <person name="Chovatia M."/>
            <person name="Davies K.M."/>
            <person name="Delmans M."/>
            <person name="Demura T."/>
            <person name="Dierschke T."/>
            <person name="Dolan L."/>
            <person name="Dorantes-Acosta A.E."/>
            <person name="Eklund D.M."/>
            <person name="Florent S.N."/>
            <person name="Flores-Sandoval E."/>
            <person name="Fujiyama A."/>
            <person name="Fukuzawa H."/>
            <person name="Galik B."/>
            <person name="Grimanelli D."/>
            <person name="Grimwood J."/>
            <person name="Grossniklaus U."/>
            <person name="Hamada T."/>
            <person name="Haseloff J."/>
            <person name="Hetherington A.J."/>
            <person name="Higo A."/>
            <person name="Hirakawa Y."/>
            <person name="Hundley H.N."/>
            <person name="Ikeda Y."/>
            <person name="Inoue K."/>
            <person name="Inoue S.I."/>
            <person name="Ishida S."/>
            <person name="Jia Q."/>
            <person name="Kakita M."/>
            <person name="Kanazawa T."/>
            <person name="Kawai Y."/>
            <person name="Kawashima T."/>
            <person name="Kennedy M."/>
            <person name="Kinose K."/>
            <person name="Kinoshita T."/>
            <person name="Kohara Y."/>
            <person name="Koide E."/>
            <person name="Komatsu K."/>
            <person name="Kopischke S."/>
            <person name="Kubo M."/>
            <person name="Kyozuka J."/>
            <person name="Lagercrantz U."/>
            <person name="Lin S.S."/>
            <person name="Lindquist E."/>
            <person name="Lipzen A.M."/>
            <person name="Lu C.W."/>
            <person name="De Luna E."/>
            <person name="Martienssen R.A."/>
            <person name="Minamino N."/>
            <person name="Mizutani M."/>
            <person name="Mizutani M."/>
            <person name="Mochizuki N."/>
            <person name="Monte I."/>
            <person name="Mosher R."/>
            <person name="Nagasaki H."/>
            <person name="Nakagami H."/>
            <person name="Naramoto S."/>
            <person name="Nishitani K."/>
            <person name="Ohtani M."/>
            <person name="Okamoto T."/>
            <person name="Okumura M."/>
            <person name="Phillips J."/>
            <person name="Pollak B."/>
            <person name="Reinders A."/>
            <person name="Rovekamp M."/>
            <person name="Sano R."/>
            <person name="Sawa S."/>
            <person name="Schmid M.W."/>
            <person name="Shirakawa M."/>
            <person name="Solano R."/>
            <person name="Spunde A."/>
            <person name="Suetsugu N."/>
            <person name="Sugano S."/>
            <person name="Sugiyama A."/>
            <person name="Sun R."/>
            <person name="Suzuki Y."/>
            <person name="Takenaka M."/>
            <person name="Takezawa D."/>
            <person name="Tomogane H."/>
            <person name="Tsuzuki M."/>
            <person name="Ueda T."/>
            <person name="Umeda M."/>
            <person name="Ward J.M."/>
            <person name="Watanabe Y."/>
            <person name="Yazaki K."/>
            <person name="Yokoyama R."/>
            <person name="Yoshitake Y."/>
            <person name="Yotsui I."/>
            <person name="Zachgo S."/>
            <person name="Schmutz J."/>
        </authorList>
    </citation>
    <scope>NUCLEOTIDE SEQUENCE [LARGE SCALE GENOMIC DNA]</scope>
    <source>
        <strain evidence="6">Tak-1</strain>
    </source>
</reference>
<dbReference type="Proteomes" id="UP000244005">
    <property type="component" value="Unassembled WGS sequence"/>
</dbReference>
<dbReference type="SMART" id="SM00320">
    <property type="entry name" value="WD40"/>
    <property type="match status" value="10"/>
</dbReference>
<dbReference type="AlphaFoldDB" id="A0A2R6WPR9"/>
<evidence type="ECO:0000256" key="3">
    <source>
        <dbReference type="PROSITE-ProRule" id="PRU00221"/>
    </source>
</evidence>
<dbReference type="PROSITE" id="PS50082">
    <property type="entry name" value="WD_REPEATS_2"/>
    <property type="match status" value="4"/>
</dbReference>
<dbReference type="PANTHER" id="PTHR44324:SF4">
    <property type="entry name" value="WD40 REPEAT DOMAIN 95"/>
    <property type="match status" value="1"/>
</dbReference>
<protein>
    <submittedName>
        <fullName evidence="5">Uncharacterized protein</fullName>
    </submittedName>
</protein>
<dbReference type="Pfam" id="PF00400">
    <property type="entry name" value="WD40"/>
    <property type="match status" value="3"/>
</dbReference>
<feature type="region of interest" description="Disordered" evidence="4">
    <location>
        <begin position="1"/>
        <end position="28"/>
    </location>
</feature>
<dbReference type="SUPFAM" id="SSF47473">
    <property type="entry name" value="EF-hand"/>
    <property type="match status" value="1"/>
</dbReference>
<feature type="repeat" description="WD" evidence="3">
    <location>
        <begin position="584"/>
        <end position="618"/>
    </location>
</feature>
<feature type="region of interest" description="Disordered" evidence="4">
    <location>
        <begin position="181"/>
        <end position="202"/>
    </location>
</feature>
<feature type="repeat" description="WD" evidence="3">
    <location>
        <begin position="667"/>
        <end position="700"/>
    </location>
</feature>
<feature type="compositionally biased region" description="Acidic residues" evidence="4">
    <location>
        <begin position="182"/>
        <end position="191"/>
    </location>
</feature>
<sequence>MDRAEALREEEKADHAMRRTNRRSSWAQLNQRDAQDSLNNAIDKIQESLRKGSMATEVKVTADNLRNSTQGRKDGLSKQILLDLQSRFIAVEDTSQGLLDKDGFIKACMSIKGFAEKMSKKQIADLFMKIDANSIGVIGFDDFTSYILVQQLSQEAEPASEHTTFIKVNTFGSKKFGRCDFEDSESEDSGNDDDRIERDSEEPISFKADVGGKRGNIDKIARAANIIEKTLLLGPLDTYVTATQRGLLKLWSANTLKPLRAVLNGNGAWITDMVVMAHQPLAVFSLDRSITFYDTGRLSFDVLGRIENLVNAPMCATWLRVAESDKLLYGDDRGIVHTYTFTDEWGGDSDKGFGIADKVLPPGMTENIPWVLHSDWVTRIRYMAHSNSLLTASMDGNLLMLDFEKRIPKWTAKEHAHGIYGCEYCRSYNFIVTCGLERYINIWNPFTAKLMGVLHGHEASVLDVVVNETDNQIVSIAADSVIKVWDMRSSRCLQTIIEKTELPTRNNIMYDNQRQVLLCGGATLEMWHKRKAREARTSKLCGCLYNSLFRQVVVGEVDSLIMVWSIDTGEDVFTFSDALRGTKLSAMAFDQSQRRLLLAGQDGSLRMWNFNNGECLKEFHGFGQDEINAACCLVETKNMFVIAVGWNNKVCMWHDGTRARENVIKRMQGHSDDVVCVTNLPPSNIATGGCDGKIIIWKLDGIIKCQLRAPEAEDSDFDESTILDLLYLQKLGKVVVASIANGHLHFWRLHDCKRVYDLQTNHYNSPGPICVDANNEVIYTCDCRGYVKVWSLKDCHFNLTDTIPSVIPDPATFRAHHETVVSMAFADQDRLLVTTSLYGTIRLWTEVGIRIGQFGQTTVWDLSNSHTWKAREASYLSPALHRKGMDSALLRPSGGRVLGSRASRMSVRFSESGTGSRVSFEDEIKAAIQAAEAMPAPEIELTYEEKKQKVLDYGPPWLRLESWYNPLRTSIDRQLPYKNLTSIGPLLPADLSDFAKEKGLKICGPGSIARGQSLIVNNWRSPLRRRTRQSQVQANKGETPKV</sequence>
<evidence type="ECO:0000313" key="6">
    <source>
        <dbReference type="Proteomes" id="UP000244005"/>
    </source>
</evidence>
<feature type="repeat" description="WD" evidence="3">
    <location>
        <begin position="813"/>
        <end position="844"/>
    </location>
</feature>
<keyword evidence="6" id="KW-1185">Reference proteome</keyword>
<organism evidence="5 6">
    <name type="scientific">Marchantia polymorpha</name>
    <name type="common">Common liverwort</name>
    <name type="synonym">Marchantia aquatica</name>
    <dbReference type="NCBI Taxonomy" id="3197"/>
    <lineage>
        <taxon>Eukaryota</taxon>
        <taxon>Viridiplantae</taxon>
        <taxon>Streptophyta</taxon>
        <taxon>Embryophyta</taxon>
        <taxon>Marchantiophyta</taxon>
        <taxon>Marchantiopsida</taxon>
        <taxon>Marchantiidae</taxon>
        <taxon>Marchantiales</taxon>
        <taxon>Marchantiaceae</taxon>
        <taxon>Marchantia</taxon>
    </lineage>
</organism>
<dbReference type="OrthoDB" id="75172at2759"/>
<dbReference type="Gramene" id="Mp7g09070.1">
    <property type="protein sequence ID" value="Mp7g09070.1.cds"/>
    <property type="gene ID" value="Mp7g09070"/>
</dbReference>
<dbReference type="InterPro" id="IPR015943">
    <property type="entry name" value="WD40/YVTN_repeat-like_dom_sf"/>
</dbReference>
<keyword evidence="2" id="KW-0677">Repeat</keyword>
<dbReference type="Gene3D" id="2.130.10.10">
    <property type="entry name" value="YVTN repeat-like/Quinoprotein amine dehydrogenase"/>
    <property type="match status" value="3"/>
</dbReference>
<dbReference type="InterPro" id="IPR011992">
    <property type="entry name" value="EF-hand-dom_pair"/>
</dbReference>
<dbReference type="PANTHER" id="PTHR44324">
    <property type="entry name" value="WD40 REPEAT DOMAIN 95"/>
    <property type="match status" value="1"/>
</dbReference>
<proteinExistence type="predicted"/>
<evidence type="ECO:0000256" key="4">
    <source>
        <dbReference type="SAM" id="MobiDB-lite"/>
    </source>
</evidence>
<evidence type="ECO:0000256" key="1">
    <source>
        <dbReference type="ARBA" id="ARBA00022574"/>
    </source>
</evidence>
<dbReference type="InterPro" id="IPR051242">
    <property type="entry name" value="WD-EF-hand_domain"/>
</dbReference>
<dbReference type="EMBL" id="KZ772740">
    <property type="protein sequence ID" value="PTQ35846.1"/>
    <property type="molecule type" value="Genomic_DNA"/>
</dbReference>
<dbReference type="OMA" id="INIREPN"/>
<dbReference type="SUPFAM" id="SSF50978">
    <property type="entry name" value="WD40 repeat-like"/>
    <property type="match status" value="2"/>
</dbReference>
<keyword evidence="1 3" id="KW-0853">WD repeat</keyword>